<evidence type="ECO:0000256" key="1">
    <source>
        <dbReference type="ARBA" id="ARBA00009986"/>
    </source>
</evidence>
<dbReference type="Proteomes" id="UP000320781">
    <property type="component" value="Unassembled WGS sequence"/>
</dbReference>
<evidence type="ECO:0000313" key="4">
    <source>
        <dbReference type="EMBL" id="TES85310.1"/>
    </source>
</evidence>
<keyword evidence="2" id="KW-0560">Oxidoreductase</keyword>
<comment type="similarity">
    <text evidence="1">Belongs to the aldehyde dehydrogenase family.</text>
</comment>
<dbReference type="InterPro" id="IPR016161">
    <property type="entry name" value="Ald_DH/histidinol_DH"/>
</dbReference>
<dbReference type="PANTHER" id="PTHR43866:SF4">
    <property type="entry name" value="MALONATE-SEMIALDEHYDE DEHYDROGENASE"/>
    <property type="match status" value="1"/>
</dbReference>
<evidence type="ECO:0000256" key="2">
    <source>
        <dbReference type="ARBA" id="ARBA00023002"/>
    </source>
</evidence>
<protein>
    <submittedName>
        <fullName evidence="4">CoA-acylating methylmalonate-semialdehyde dehydrogenase</fullName>
    </submittedName>
</protein>
<dbReference type="PANTHER" id="PTHR43866">
    <property type="entry name" value="MALONATE-SEMIALDEHYDE DEHYDROGENASE"/>
    <property type="match status" value="1"/>
</dbReference>
<dbReference type="GO" id="GO:0004491">
    <property type="term" value="F:methylmalonate-semialdehyde dehydrogenase (acylating, NAD) activity"/>
    <property type="evidence" value="ECO:0007669"/>
    <property type="project" value="InterPro"/>
</dbReference>
<dbReference type="NCBIfam" id="TIGR01722">
    <property type="entry name" value="MMSDH"/>
    <property type="match status" value="1"/>
</dbReference>
<name>A0A523QIC8_UNCAE</name>
<dbReference type="FunFam" id="3.40.605.10:FF:000007">
    <property type="entry name" value="NAD/NADP-dependent betaine aldehyde dehydrogenase"/>
    <property type="match status" value="1"/>
</dbReference>
<dbReference type="Pfam" id="PF00171">
    <property type="entry name" value="Aldedh"/>
    <property type="match status" value="1"/>
</dbReference>
<accession>A0A523QIC8</accession>
<comment type="caution">
    <text evidence="4">The sequence shown here is derived from an EMBL/GenBank/DDBJ whole genome shotgun (WGS) entry which is preliminary data.</text>
</comment>
<dbReference type="SUPFAM" id="SSF53720">
    <property type="entry name" value="ALDH-like"/>
    <property type="match status" value="1"/>
</dbReference>
<dbReference type="InterPro" id="IPR016162">
    <property type="entry name" value="Ald_DH_N"/>
</dbReference>
<dbReference type="AlphaFoldDB" id="A0A523QIC8"/>
<dbReference type="Gene3D" id="3.40.605.10">
    <property type="entry name" value="Aldehyde Dehydrogenase, Chain A, domain 1"/>
    <property type="match status" value="1"/>
</dbReference>
<dbReference type="GO" id="GO:0006574">
    <property type="term" value="P:L-valine catabolic process"/>
    <property type="evidence" value="ECO:0007669"/>
    <property type="project" value="TreeGrafter"/>
</dbReference>
<dbReference type="InterPro" id="IPR016163">
    <property type="entry name" value="Ald_DH_C"/>
</dbReference>
<feature type="domain" description="Aldehyde dehydrogenase" evidence="3">
    <location>
        <begin position="22"/>
        <end position="491"/>
    </location>
</feature>
<gene>
    <name evidence="4" type="ORF">E3J95_04705</name>
</gene>
<organism evidence="4 5">
    <name type="scientific">Aerophobetes bacterium</name>
    <dbReference type="NCBI Taxonomy" id="2030807"/>
    <lineage>
        <taxon>Bacteria</taxon>
        <taxon>Candidatus Aerophobota</taxon>
    </lineage>
</organism>
<dbReference type="EMBL" id="SOKU01000232">
    <property type="protein sequence ID" value="TES85310.1"/>
    <property type="molecule type" value="Genomic_DNA"/>
</dbReference>
<dbReference type="CDD" id="cd07085">
    <property type="entry name" value="ALDH_F6_MMSDH"/>
    <property type="match status" value="1"/>
</dbReference>
<dbReference type="FunFam" id="3.40.309.10:FF:000002">
    <property type="entry name" value="Methylmalonate-semialdehyde dehydrogenase (Acylating)"/>
    <property type="match status" value="1"/>
</dbReference>
<proteinExistence type="inferred from homology"/>
<evidence type="ECO:0000313" key="5">
    <source>
        <dbReference type="Proteomes" id="UP000320781"/>
    </source>
</evidence>
<evidence type="ECO:0000259" key="3">
    <source>
        <dbReference type="Pfam" id="PF00171"/>
    </source>
</evidence>
<dbReference type="InterPro" id="IPR015590">
    <property type="entry name" value="Aldehyde_DH_dom"/>
</dbReference>
<dbReference type="Gene3D" id="3.40.309.10">
    <property type="entry name" value="Aldehyde Dehydrogenase, Chain A, domain 2"/>
    <property type="match status" value="1"/>
</dbReference>
<sequence>MAILEEPIKEVMVLKNYVGGEWVQSKGELQDIVNPATARVIAKVPYSTREEVDEAVQAAKQAYPEWARTTPLGRVRHLFRFKELLEENFEEISRIQTMEHGKTIDESQGETRRGIENVEVATGIPTLMMGYNLEDIASGIDEYLIRQPLGVFSCIAPFNFPFMIPLWFAPYALATGNCMIVKPSSRCPITQARVIELVDEAGFPPGIWNVVHGSGSMISSALMEHPDIEGITFVGSTAVAKEIYRECGQFGKRVIAQGGAKNFMVIMPDADLGNTIPALMTSFYGNTGQRCLSGANAVVVGEEDAFYKQFKEAFVGAASRIKAGYGLDESVQMGPMQSKKAKERVLGYIEKGIKEGAKIILDGRKIKIAGNYPETCFLAATVFEDVTLDMTIAKDEIFGPVGNIMRAKDLDEAIEMIHTNPYGNEASIFTSSGKSAREFQHRVSCGNIGINVGIAAPMAFFPFSGMKDSFFGILHGQGQEAIRFFTESKVVIQRWW</sequence>
<reference evidence="4 5" key="1">
    <citation type="submission" date="2019-03" db="EMBL/GenBank/DDBJ databases">
        <title>Metabolic potential of uncultured bacteria and archaea associated with petroleum seepage in deep-sea sediments.</title>
        <authorList>
            <person name="Dong X."/>
            <person name="Hubert C."/>
        </authorList>
    </citation>
    <scope>NUCLEOTIDE SEQUENCE [LARGE SCALE GENOMIC DNA]</scope>
    <source>
        <strain evidence="4">E44_bin92</strain>
    </source>
</reference>
<dbReference type="GO" id="GO:0006210">
    <property type="term" value="P:thymine catabolic process"/>
    <property type="evidence" value="ECO:0007669"/>
    <property type="project" value="TreeGrafter"/>
</dbReference>
<dbReference type="InterPro" id="IPR010061">
    <property type="entry name" value="MeMal-semiAld_DH"/>
</dbReference>